<evidence type="ECO:0000313" key="3">
    <source>
        <dbReference type="Proteomes" id="UP001152747"/>
    </source>
</evidence>
<dbReference type="InterPro" id="IPR052440">
    <property type="entry name" value="Trans_Reg/Chrom_Remod"/>
</dbReference>
<protein>
    <recommendedName>
        <fullName evidence="4">PHD-type domain-containing protein</fullName>
    </recommendedName>
</protein>
<dbReference type="GO" id="GO:0006357">
    <property type="term" value="P:regulation of transcription by RNA polymerase II"/>
    <property type="evidence" value="ECO:0007669"/>
    <property type="project" value="TreeGrafter"/>
</dbReference>
<dbReference type="InterPro" id="IPR013083">
    <property type="entry name" value="Znf_RING/FYVE/PHD"/>
</dbReference>
<evidence type="ECO:0000256" key="1">
    <source>
        <dbReference type="SAM" id="MobiDB-lite"/>
    </source>
</evidence>
<reference evidence="2" key="1">
    <citation type="submission" date="2022-11" db="EMBL/GenBank/DDBJ databases">
        <authorList>
            <person name="Kikuchi T."/>
        </authorList>
    </citation>
    <scope>NUCLEOTIDE SEQUENCE</scope>
    <source>
        <strain evidence="2">PS1010</strain>
    </source>
</reference>
<dbReference type="Gene3D" id="3.30.40.10">
    <property type="entry name" value="Zinc/RING finger domain, C3HC4 (zinc finger)"/>
    <property type="match status" value="1"/>
</dbReference>
<gene>
    <name evidence="2" type="ORF">CAMP_LOCUS12421</name>
</gene>
<accession>A0A9P1N4Q1</accession>
<proteinExistence type="predicted"/>
<evidence type="ECO:0000313" key="2">
    <source>
        <dbReference type="EMBL" id="CAI5449784.1"/>
    </source>
</evidence>
<dbReference type="PANTHER" id="PTHR14955:SF4">
    <property type="entry name" value="PHD-TYPE DOMAIN-CONTAINING PROTEIN"/>
    <property type="match status" value="1"/>
</dbReference>
<dbReference type="EMBL" id="CANHGI010000004">
    <property type="protein sequence ID" value="CAI5449784.1"/>
    <property type="molecule type" value="Genomic_DNA"/>
</dbReference>
<dbReference type="GO" id="GO:0005634">
    <property type="term" value="C:nucleus"/>
    <property type="evidence" value="ECO:0007669"/>
    <property type="project" value="TreeGrafter"/>
</dbReference>
<comment type="caution">
    <text evidence="2">The sequence shown here is derived from an EMBL/GenBank/DDBJ whole genome shotgun (WGS) entry which is preliminary data.</text>
</comment>
<dbReference type="PANTHER" id="PTHR14955">
    <property type="entry name" value="RETINOIC ACID INDUCED 1/TRANSCRIPTION FACTOR 20"/>
    <property type="match status" value="1"/>
</dbReference>
<feature type="compositionally biased region" description="Basic and acidic residues" evidence="1">
    <location>
        <begin position="13"/>
        <end position="24"/>
    </location>
</feature>
<dbReference type="OrthoDB" id="10029243at2759"/>
<feature type="region of interest" description="Disordered" evidence="1">
    <location>
        <begin position="1"/>
        <end position="24"/>
    </location>
</feature>
<keyword evidence="3" id="KW-1185">Reference proteome</keyword>
<sequence>MAKSSAKRRKVAKHEIENDEEYNKSKTMANSFSKKFKTKKLTDTVPTFQTSSSGAATIKNSENHNSAVARAQDYHHSRIFQWEPEEAAIEGAYLCAFCHDGVHRDEMGELFGPYYLKNFAVGKYWPGFLAKKPSKKAADLEIWFHGECVLWAPGIYLSGNTLENLDEKMEQFWSQSCDVCKKNGAQIPILNRNQHFVHYKCAKDGDFVLDEQNLTCHHL</sequence>
<evidence type="ECO:0008006" key="4">
    <source>
        <dbReference type="Google" id="ProtNLM"/>
    </source>
</evidence>
<organism evidence="2 3">
    <name type="scientific">Caenorhabditis angaria</name>
    <dbReference type="NCBI Taxonomy" id="860376"/>
    <lineage>
        <taxon>Eukaryota</taxon>
        <taxon>Metazoa</taxon>
        <taxon>Ecdysozoa</taxon>
        <taxon>Nematoda</taxon>
        <taxon>Chromadorea</taxon>
        <taxon>Rhabditida</taxon>
        <taxon>Rhabditina</taxon>
        <taxon>Rhabditomorpha</taxon>
        <taxon>Rhabditoidea</taxon>
        <taxon>Rhabditidae</taxon>
        <taxon>Peloderinae</taxon>
        <taxon>Caenorhabditis</taxon>
    </lineage>
</organism>
<dbReference type="AlphaFoldDB" id="A0A9P1N4Q1"/>
<name>A0A9P1N4Q1_9PELO</name>
<dbReference type="Proteomes" id="UP001152747">
    <property type="component" value="Unassembled WGS sequence"/>
</dbReference>
<feature type="compositionally biased region" description="Basic residues" evidence="1">
    <location>
        <begin position="1"/>
        <end position="12"/>
    </location>
</feature>